<protein>
    <submittedName>
        <fullName evidence="2">Uncharacterized protein</fullName>
    </submittedName>
</protein>
<keyword evidence="1" id="KW-0732">Signal</keyword>
<feature type="signal peptide" evidence="1">
    <location>
        <begin position="1"/>
        <end position="25"/>
    </location>
</feature>
<name>A0ABX6QJC8_9HYPH</name>
<dbReference type="EMBL" id="CP058350">
    <property type="protein sequence ID" value="QLF68668.1"/>
    <property type="molecule type" value="Genomic_DNA"/>
</dbReference>
<feature type="chain" id="PRO_5045894412" evidence="1">
    <location>
        <begin position="26"/>
        <end position="114"/>
    </location>
</feature>
<keyword evidence="3" id="KW-1185">Reference proteome</keyword>
<evidence type="ECO:0000313" key="3">
    <source>
        <dbReference type="Proteomes" id="UP000308530"/>
    </source>
</evidence>
<gene>
    <name evidence="2" type="ORF">FE840_003370</name>
</gene>
<dbReference type="RefSeq" id="WP_138287198.1">
    <property type="nucleotide sequence ID" value="NZ_CP058350.1"/>
</dbReference>
<organism evidence="2 3">
    <name type="scientific">Peteryoungia desertarenae</name>
    <dbReference type="NCBI Taxonomy" id="1813451"/>
    <lineage>
        <taxon>Bacteria</taxon>
        <taxon>Pseudomonadati</taxon>
        <taxon>Pseudomonadota</taxon>
        <taxon>Alphaproteobacteria</taxon>
        <taxon>Hyphomicrobiales</taxon>
        <taxon>Rhizobiaceae</taxon>
        <taxon>Peteryoungia</taxon>
    </lineage>
</organism>
<dbReference type="Proteomes" id="UP000308530">
    <property type="component" value="Chromosome"/>
</dbReference>
<evidence type="ECO:0000256" key="1">
    <source>
        <dbReference type="SAM" id="SignalP"/>
    </source>
</evidence>
<sequence length="114" mass="11912">MARFRLSVLTAAVLTASGLALTAHAGDFHHQHAADRSAIIGGDGLPSVVPGIGTFAGSIAAVRVKGNGIYFAVNRTPRNVVKVKLAPKAYIIEIDPENEDSLCSYEAGVCVIRP</sequence>
<evidence type="ECO:0000313" key="2">
    <source>
        <dbReference type="EMBL" id="QLF68668.1"/>
    </source>
</evidence>
<reference evidence="2 3" key="1">
    <citation type="submission" date="2020-06" db="EMBL/GenBank/DDBJ databases">
        <title>Genome sequence of Rhizobium sp strain ADMK78.</title>
        <authorList>
            <person name="Rahi P."/>
        </authorList>
    </citation>
    <scope>NUCLEOTIDE SEQUENCE [LARGE SCALE GENOMIC DNA]</scope>
    <source>
        <strain evidence="2 3">ADMK78</strain>
    </source>
</reference>
<accession>A0ABX6QJC8</accession>
<proteinExistence type="predicted"/>